<dbReference type="RefSeq" id="WP_178064299.1">
    <property type="nucleotide sequence ID" value="NZ_CP191867.1"/>
</dbReference>
<evidence type="ECO:0000313" key="3">
    <source>
        <dbReference type="Proteomes" id="UP000509335"/>
    </source>
</evidence>
<dbReference type="PROSITE" id="PS51318">
    <property type="entry name" value="TAT"/>
    <property type="match status" value="1"/>
</dbReference>
<dbReference type="AlphaFoldDB" id="A0A7H8XIJ0"/>
<feature type="region of interest" description="Disordered" evidence="1">
    <location>
        <begin position="1"/>
        <end position="35"/>
    </location>
</feature>
<name>A0A7H8XIJ0_9ACTN</name>
<dbReference type="Proteomes" id="UP000509335">
    <property type="component" value="Chromosome"/>
</dbReference>
<dbReference type="GeneID" id="301311370"/>
<dbReference type="EMBL" id="CP058322">
    <property type="protein sequence ID" value="QLD24827.1"/>
    <property type="molecule type" value="Genomic_DNA"/>
</dbReference>
<dbReference type="KEGG" id="mcab:HXZ27_11910"/>
<proteinExistence type="predicted"/>
<evidence type="ECO:0000313" key="2">
    <source>
        <dbReference type="EMBL" id="QLD24827.1"/>
    </source>
</evidence>
<organism evidence="2 3">
    <name type="scientific">Micromonospora carbonacea</name>
    <dbReference type="NCBI Taxonomy" id="47853"/>
    <lineage>
        <taxon>Bacteria</taxon>
        <taxon>Bacillati</taxon>
        <taxon>Actinomycetota</taxon>
        <taxon>Actinomycetes</taxon>
        <taxon>Micromonosporales</taxon>
        <taxon>Micromonosporaceae</taxon>
        <taxon>Micromonospora</taxon>
    </lineage>
</organism>
<protein>
    <submittedName>
        <fullName evidence="2">Uncharacterized protein</fullName>
    </submittedName>
</protein>
<reference evidence="2 3" key="1">
    <citation type="submission" date="2020-07" db="EMBL/GenBank/DDBJ databases">
        <title>A bifunctional nitrone conjugated secondary metabolite targeting the ribosome.</title>
        <authorList>
            <person name="Limbrick E.M."/>
            <person name="Graf M."/>
            <person name="Derewacz D.K."/>
            <person name="Nguyen F."/>
            <person name="Spraggins J.M."/>
            <person name="Wieland M."/>
            <person name="Ynigez-Gutierrez A.E."/>
            <person name="Reisman B.J."/>
            <person name="Zinshteyn B."/>
            <person name="McCulloch K."/>
            <person name="Iverson T.M."/>
            <person name="Green R."/>
            <person name="Wilson D.N."/>
            <person name="Bachmann B.O."/>
        </authorList>
    </citation>
    <scope>NUCLEOTIDE SEQUENCE [LARGE SCALE GENOMIC DNA]</scope>
    <source>
        <strain evidence="3">aurantiaca</strain>
    </source>
</reference>
<gene>
    <name evidence="2" type="ORF">HXZ27_11910</name>
</gene>
<accession>A0A7H8XIJ0</accession>
<dbReference type="InterPro" id="IPR006311">
    <property type="entry name" value="TAT_signal"/>
</dbReference>
<feature type="compositionally biased region" description="Low complexity" evidence="1">
    <location>
        <begin position="1"/>
        <end position="24"/>
    </location>
</feature>
<evidence type="ECO:0000256" key="1">
    <source>
        <dbReference type="SAM" id="MobiDB-lite"/>
    </source>
</evidence>
<sequence>MSRPSLSRRSLLAALGGPTGTAPASVNADTGHDGGGNLLWAVTTA</sequence>